<reference evidence="1 2" key="1">
    <citation type="submission" date="2018-09" db="EMBL/GenBank/DDBJ databases">
        <title>Genomic Encyclopedia of Archaeal and Bacterial Type Strains, Phase II (KMG-II): from individual species to whole genera.</title>
        <authorList>
            <person name="Goeker M."/>
        </authorList>
    </citation>
    <scope>NUCLEOTIDE SEQUENCE [LARGE SCALE GENOMIC DNA]</scope>
    <source>
        <strain evidence="1 2">DSM 11458</strain>
    </source>
</reference>
<dbReference type="EMBL" id="RAQK01000003">
    <property type="protein sequence ID" value="RKE92096.1"/>
    <property type="molecule type" value="Genomic_DNA"/>
</dbReference>
<gene>
    <name evidence="1" type="ORF">C8N30_3853</name>
</gene>
<evidence type="ECO:0000313" key="2">
    <source>
        <dbReference type="Proteomes" id="UP000284407"/>
    </source>
</evidence>
<protein>
    <submittedName>
        <fullName evidence="1">Uncharacterized protein</fullName>
    </submittedName>
</protein>
<dbReference type="Proteomes" id="UP000284407">
    <property type="component" value="Unassembled WGS sequence"/>
</dbReference>
<sequence length="103" mass="11035">MSDDDICINISGISHPILCGTCKAKVAFIGEANVDGGDVGCVDCGNIADVQQVAAMAVEYAKDEGQLMLNRMARDTAKNSKIMTFNGQTSHNKAHRFVVDMKL</sequence>
<accession>A0A420DG89</accession>
<proteinExistence type="predicted"/>
<evidence type="ECO:0000313" key="1">
    <source>
        <dbReference type="EMBL" id="RKE92096.1"/>
    </source>
</evidence>
<organism evidence="1 2">
    <name type="scientific">Sulfitobacter guttiformis</name>
    <dbReference type="NCBI Taxonomy" id="74349"/>
    <lineage>
        <taxon>Bacteria</taxon>
        <taxon>Pseudomonadati</taxon>
        <taxon>Pseudomonadota</taxon>
        <taxon>Alphaproteobacteria</taxon>
        <taxon>Rhodobacterales</taxon>
        <taxon>Roseobacteraceae</taxon>
        <taxon>Sulfitobacter</taxon>
    </lineage>
</organism>
<dbReference type="AlphaFoldDB" id="A0A420DG89"/>
<name>A0A420DG89_9RHOB</name>
<keyword evidence="2" id="KW-1185">Reference proteome</keyword>
<comment type="caution">
    <text evidence="1">The sequence shown here is derived from an EMBL/GenBank/DDBJ whole genome shotgun (WGS) entry which is preliminary data.</text>
</comment>